<evidence type="ECO:0000313" key="2">
    <source>
        <dbReference type="Proteomes" id="UP000009168"/>
    </source>
</evidence>
<dbReference type="Proteomes" id="UP000009168">
    <property type="component" value="Unassembled WGS sequence"/>
</dbReference>
<dbReference type="GeneID" id="7822859"/>
<dbReference type="InParanoid" id="Q22AR1"/>
<dbReference type="HOGENOM" id="CLU_348689_0_0_1"/>
<reference evidence="2" key="1">
    <citation type="journal article" date="2006" name="PLoS Biol.">
        <title>Macronuclear genome sequence of the ciliate Tetrahymena thermophila, a model eukaryote.</title>
        <authorList>
            <person name="Eisen J.A."/>
            <person name="Coyne R.S."/>
            <person name="Wu M."/>
            <person name="Wu D."/>
            <person name="Thiagarajan M."/>
            <person name="Wortman J.R."/>
            <person name="Badger J.H."/>
            <person name="Ren Q."/>
            <person name="Amedeo P."/>
            <person name="Jones K.M."/>
            <person name="Tallon L.J."/>
            <person name="Delcher A.L."/>
            <person name="Salzberg S.L."/>
            <person name="Silva J.C."/>
            <person name="Haas B.J."/>
            <person name="Majoros W.H."/>
            <person name="Farzad M."/>
            <person name="Carlton J.M."/>
            <person name="Smith R.K. Jr."/>
            <person name="Garg J."/>
            <person name="Pearlman R.E."/>
            <person name="Karrer K.M."/>
            <person name="Sun L."/>
            <person name="Manning G."/>
            <person name="Elde N.C."/>
            <person name="Turkewitz A.P."/>
            <person name="Asai D.J."/>
            <person name="Wilkes D.E."/>
            <person name="Wang Y."/>
            <person name="Cai H."/>
            <person name="Collins K."/>
            <person name="Stewart B.A."/>
            <person name="Lee S.R."/>
            <person name="Wilamowska K."/>
            <person name="Weinberg Z."/>
            <person name="Ruzzo W.L."/>
            <person name="Wloga D."/>
            <person name="Gaertig J."/>
            <person name="Frankel J."/>
            <person name="Tsao C.-C."/>
            <person name="Gorovsky M.A."/>
            <person name="Keeling P.J."/>
            <person name="Waller R.F."/>
            <person name="Patron N.J."/>
            <person name="Cherry J.M."/>
            <person name="Stover N.A."/>
            <person name="Krieger C.J."/>
            <person name="del Toro C."/>
            <person name="Ryder H.F."/>
            <person name="Williamson S.C."/>
            <person name="Barbeau R.A."/>
            <person name="Hamilton E.P."/>
            <person name="Orias E."/>
        </authorList>
    </citation>
    <scope>NUCLEOTIDE SEQUENCE [LARGE SCALE GENOMIC DNA]</scope>
    <source>
        <strain evidence="2">SB210</strain>
    </source>
</reference>
<proteinExistence type="predicted"/>
<dbReference type="EMBL" id="GG662687">
    <property type="protein sequence ID" value="EAR82374.2"/>
    <property type="molecule type" value="Genomic_DNA"/>
</dbReference>
<dbReference type="SUPFAM" id="SSF52047">
    <property type="entry name" value="RNI-like"/>
    <property type="match status" value="1"/>
</dbReference>
<dbReference type="Gene3D" id="3.80.10.10">
    <property type="entry name" value="Ribonuclease Inhibitor"/>
    <property type="match status" value="1"/>
</dbReference>
<organism evidence="1 2">
    <name type="scientific">Tetrahymena thermophila (strain SB210)</name>
    <dbReference type="NCBI Taxonomy" id="312017"/>
    <lineage>
        <taxon>Eukaryota</taxon>
        <taxon>Sar</taxon>
        <taxon>Alveolata</taxon>
        <taxon>Ciliophora</taxon>
        <taxon>Intramacronucleata</taxon>
        <taxon>Oligohymenophorea</taxon>
        <taxon>Hymenostomatida</taxon>
        <taxon>Tetrahymenina</taxon>
        <taxon>Tetrahymenidae</taxon>
        <taxon>Tetrahymena</taxon>
    </lineage>
</organism>
<sequence length="266" mass="31417">MDQQFSFAYVEYYQTPKQQKQIQKDQDEQDEIKQEVDTLAIQAEKKINSKYFEFSEDALADRIQEYGSLNQIKLLKFKTCDQLQFNVITESFISLINIQNLQINFVNEWYLEILSEYTSSNHWYYDFDRIDRVEDEESNFAQEFKHLINLTHLEINFENMIFSQVLGDFAKVIQNYKQLQFLSLKIPPLFTFMDQTTCARILKGLSGLDNLKEYRIAFGNINKNDSEFLKTIAETIINQTNLEILNIQLNTEISEDVAHKFVEAIS</sequence>
<accession>Q22AR1</accession>
<dbReference type="AlphaFoldDB" id="Q22AR1"/>
<name>Q22AR1_TETTS</name>
<dbReference type="InterPro" id="IPR032675">
    <property type="entry name" value="LRR_dom_sf"/>
</dbReference>
<dbReference type="KEGG" id="tet:TTHERM_01169420"/>
<protein>
    <recommendedName>
        <fullName evidence="3">Kinase domain protein</fullName>
    </recommendedName>
</protein>
<dbReference type="RefSeq" id="XP_001030037.2">
    <property type="nucleotide sequence ID" value="XM_001030037.2"/>
</dbReference>
<gene>
    <name evidence="1" type="ORF">TTHERM_01169420</name>
</gene>
<keyword evidence="2" id="KW-1185">Reference proteome</keyword>
<evidence type="ECO:0000313" key="1">
    <source>
        <dbReference type="EMBL" id="EAR82374.2"/>
    </source>
</evidence>
<evidence type="ECO:0008006" key="3">
    <source>
        <dbReference type="Google" id="ProtNLM"/>
    </source>
</evidence>